<name>A0A5B8LRR0_9HYPH</name>
<dbReference type="Gene3D" id="3.40.50.300">
    <property type="entry name" value="P-loop containing nucleotide triphosphate hydrolases"/>
    <property type="match status" value="1"/>
</dbReference>
<dbReference type="RefSeq" id="WP_146289366.1">
    <property type="nucleotide sequence ID" value="NZ_CP042304.1"/>
</dbReference>
<dbReference type="InterPro" id="IPR038727">
    <property type="entry name" value="NadR/Ttd14_AAA_dom"/>
</dbReference>
<evidence type="ECO:0000313" key="2">
    <source>
        <dbReference type="EMBL" id="QDZ10579.1"/>
    </source>
</evidence>
<keyword evidence="3" id="KW-1185">Reference proteome</keyword>
<dbReference type="Proteomes" id="UP000315364">
    <property type="component" value="Chromosome"/>
</dbReference>
<dbReference type="Pfam" id="PF13521">
    <property type="entry name" value="AAA_28"/>
    <property type="match status" value="1"/>
</dbReference>
<proteinExistence type="predicted"/>
<dbReference type="KEGG" id="dea:FPZ08_07330"/>
<dbReference type="OrthoDB" id="5638848at2"/>
<dbReference type="EMBL" id="CP042304">
    <property type="protein sequence ID" value="QDZ10579.1"/>
    <property type="molecule type" value="Genomic_DNA"/>
</dbReference>
<dbReference type="InterPro" id="IPR027417">
    <property type="entry name" value="P-loop_NTPase"/>
</dbReference>
<evidence type="ECO:0000259" key="1">
    <source>
        <dbReference type="Pfam" id="PF13521"/>
    </source>
</evidence>
<protein>
    <submittedName>
        <fullName evidence="2">AAA family ATPase</fullName>
    </submittedName>
</protein>
<accession>A0A5B8LRR0</accession>
<feature type="domain" description="NadR/Ttd14 AAA" evidence="1">
    <location>
        <begin position="9"/>
        <end position="172"/>
    </location>
</feature>
<reference evidence="2 3" key="1">
    <citation type="submission" date="2019-07" db="EMBL/GenBank/DDBJ databases">
        <title>Full genome sequence of Devosia sp. Gsoil 520.</title>
        <authorList>
            <person name="Im W.-T."/>
        </authorList>
    </citation>
    <scope>NUCLEOTIDE SEQUENCE [LARGE SCALE GENOMIC DNA]</scope>
    <source>
        <strain evidence="2 3">Gsoil 520</strain>
    </source>
</reference>
<dbReference type="SUPFAM" id="SSF52540">
    <property type="entry name" value="P-loop containing nucleoside triphosphate hydrolases"/>
    <property type="match status" value="1"/>
</dbReference>
<organism evidence="2 3">
    <name type="scientific">Devosia ginsengisoli</name>
    <dbReference type="NCBI Taxonomy" id="400770"/>
    <lineage>
        <taxon>Bacteria</taxon>
        <taxon>Pseudomonadati</taxon>
        <taxon>Pseudomonadota</taxon>
        <taxon>Alphaproteobacteria</taxon>
        <taxon>Hyphomicrobiales</taxon>
        <taxon>Devosiaceae</taxon>
        <taxon>Devosia</taxon>
    </lineage>
</organism>
<dbReference type="AlphaFoldDB" id="A0A5B8LRR0"/>
<sequence length="183" mass="20246">MTQHADNLFIVTGAPAGGKTTLLEAAAGAGLGIGQEAARAVIQSQAAIDGPAVQWRNPTMFAELMLDRDIQSWQSLRSASGPVLCDRGIPDLVAYGRMLGIADSQHYHRAATLYRYNPVVFFAPPWREIFATDAERIEGWEHAQRIYQPMRDVYEELGYRIVELPKVPVAERLAFVKDVIAHA</sequence>
<evidence type="ECO:0000313" key="3">
    <source>
        <dbReference type="Proteomes" id="UP000315364"/>
    </source>
</evidence>
<gene>
    <name evidence="2" type="ORF">FPZ08_07330</name>
</gene>